<dbReference type="PANTHER" id="PTHR45947">
    <property type="entry name" value="SULFOQUINOVOSYL TRANSFERASE SQD2"/>
    <property type="match status" value="1"/>
</dbReference>
<name>A0AAU7CSW7_9BACT</name>
<dbReference type="InterPro" id="IPR050194">
    <property type="entry name" value="Glycosyltransferase_grp1"/>
</dbReference>
<keyword evidence="3" id="KW-0614">Plasmid</keyword>
<evidence type="ECO:0000259" key="2">
    <source>
        <dbReference type="Pfam" id="PF13439"/>
    </source>
</evidence>
<keyword evidence="3" id="KW-0808">Transferase</keyword>
<proteinExistence type="predicted"/>
<dbReference type="EC" id="2.4.-.-" evidence="3"/>
<dbReference type="GO" id="GO:0016758">
    <property type="term" value="F:hexosyltransferase activity"/>
    <property type="evidence" value="ECO:0007669"/>
    <property type="project" value="TreeGrafter"/>
</dbReference>
<dbReference type="Pfam" id="PF00534">
    <property type="entry name" value="Glycos_transf_1"/>
    <property type="match status" value="1"/>
</dbReference>
<dbReference type="InterPro" id="IPR001296">
    <property type="entry name" value="Glyco_trans_1"/>
</dbReference>
<dbReference type="InterPro" id="IPR028098">
    <property type="entry name" value="Glyco_trans_4-like_N"/>
</dbReference>
<reference evidence="3" key="1">
    <citation type="submission" date="2024-05" db="EMBL/GenBank/DDBJ databases">
        <title>Planctomycetes of the genus Singulisphaera possess chitinolytic capabilities.</title>
        <authorList>
            <person name="Ivanova A."/>
        </authorList>
    </citation>
    <scope>NUCLEOTIDE SEQUENCE</scope>
    <source>
        <strain evidence="3">Ch08T</strain>
        <plasmid evidence="3">pSnCh</plasmid>
    </source>
</reference>
<dbReference type="AlphaFoldDB" id="A0AAU7CSW7"/>
<sequence>MTGTRVCHLGKYYHPAPGGIESHVRTLAHAQAELGLSVQVFCANHQAGPTTVETDGPIEVTRVRRLVSLAKCDVCPELGARLARIDADIIHLHVPNPAMVLGLLHARPGKPVVVTYHSDLIRQKFLGSIFRPIERLAYRQVRAIMTSSPLYPQGSSFLRPYTDRLYVLPHGVELQPYLDPSSEDRERAAQIRAQYASDGPLWLCAGRHVYYKGFVNAIRALTRVRGRLLLLGDGPDQQALRAEAQRLGVDDRVIFTGSLTHTLDLVPYYHAADAFWFPSNARSEAFGLVQVEAMASGCPVINTQIPHSGVAWVSLHEETGLTVPVDDPVALAAAANRLLTEPGLRDRFAAAAKRRAVREFDHRIMAERSLAIYRHVLSGAPVTQFARRPALTPSATS</sequence>
<accession>A0AAU7CSW7</accession>
<dbReference type="Gene3D" id="3.40.50.2000">
    <property type="entry name" value="Glycogen Phosphorylase B"/>
    <property type="match status" value="2"/>
</dbReference>
<gene>
    <name evidence="3" type="ORF">V5E97_40030</name>
</gene>
<feature type="domain" description="Glycosyltransferase subfamily 4-like N-terminal" evidence="2">
    <location>
        <begin position="17"/>
        <end position="174"/>
    </location>
</feature>
<dbReference type="PANTHER" id="PTHR45947:SF3">
    <property type="entry name" value="SULFOQUINOVOSYL TRANSFERASE SQD2"/>
    <property type="match status" value="1"/>
</dbReference>
<feature type="domain" description="Glycosyl transferase family 1" evidence="1">
    <location>
        <begin position="197"/>
        <end position="355"/>
    </location>
</feature>
<organism evidence="3">
    <name type="scientific">Singulisphaera sp. Ch08</name>
    <dbReference type="NCBI Taxonomy" id="3120278"/>
    <lineage>
        <taxon>Bacteria</taxon>
        <taxon>Pseudomonadati</taxon>
        <taxon>Planctomycetota</taxon>
        <taxon>Planctomycetia</taxon>
        <taxon>Isosphaerales</taxon>
        <taxon>Isosphaeraceae</taxon>
        <taxon>Singulisphaera</taxon>
    </lineage>
</organism>
<geneLocation type="plasmid" evidence="3">
    <name>pSnCh</name>
</geneLocation>
<evidence type="ECO:0000259" key="1">
    <source>
        <dbReference type="Pfam" id="PF00534"/>
    </source>
</evidence>
<dbReference type="SUPFAM" id="SSF53756">
    <property type="entry name" value="UDP-Glycosyltransferase/glycogen phosphorylase"/>
    <property type="match status" value="1"/>
</dbReference>
<keyword evidence="3" id="KW-0328">Glycosyltransferase</keyword>
<dbReference type="Pfam" id="PF13439">
    <property type="entry name" value="Glyco_transf_4"/>
    <property type="match status" value="1"/>
</dbReference>
<evidence type="ECO:0000313" key="3">
    <source>
        <dbReference type="EMBL" id="XBH08459.1"/>
    </source>
</evidence>
<dbReference type="RefSeq" id="WP_406701330.1">
    <property type="nucleotide sequence ID" value="NZ_CP155448.1"/>
</dbReference>
<protein>
    <submittedName>
        <fullName evidence="3">Glycosyltransferase</fullName>
        <ecNumber evidence="3">2.4.-.-</ecNumber>
    </submittedName>
</protein>
<dbReference type="EMBL" id="CP155448">
    <property type="protein sequence ID" value="XBH08459.1"/>
    <property type="molecule type" value="Genomic_DNA"/>
</dbReference>